<dbReference type="CDD" id="cd06141">
    <property type="entry name" value="WRN_exo"/>
    <property type="match status" value="1"/>
</dbReference>
<evidence type="ECO:0000313" key="5">
    <source>
        <dbReference type="Proteomes" id="UP000324897"/>
    </source>
</evidence>
<evidence type="ECO:0000313" key="4">
    <source>
        <dbReference type="EMBL" id="TVU13159.1"/>
    </source>
</evidence>
<protein>
    <recommendedName>
        <fullName evidence="3">3'-5' exonuclease domain-containing protein</fullName>
    </recommendedName>
</protein>
<dbReference type="InterPro" id="IPR002562">
    <property type="entry name" value="3'-5'_exonuclease_dom"/>
</dbReference>
<accession>A0A5J9TP40</accession>
<dbReference type="Gramene" id="TVU13159">
    <property type="protein sequence ID" value="TVU13159"/>
    <property type="gene ID" value="EJB05_40691"/>
</dbReference>
<feature type="domain" description="3'-5' exonuclease" evidence="3">
    <location>
        <begin position="134"/>
        <end position="319"/>
    </location>
</feature>
<proteinExistence type="predicted"/>
<dbReference type="SUPFAM" id="SSF53098">
    <property type="entry name" value="Ribonuclease H-like"/>
    <property type="match status" value="1"/>
</dbReference>
<dbReference type="Gene3D" id="3.30.420.10">
    <property type="entry name" value="Ribonuclease H-like superfamily/Ribonuclease H"/>
    <property type="match status" value="1"/>
</dbReference>
<dbReference type="InterPro" id="IPR051132">
    <property type="entry name" value="3-5_Exonuclease_domain"/>
</dbReference>
<reference evidence="4 5" key="1">
    <citation type="journal article" date="2019" name="Sci. Rep.">
        <title>A high-quality genome of Eragrostis curvula grass provides insights into Poaceae evolution and supports new strategies to enhance forage quality.</title>
        <authorList>
            <person name="Carballo J."/>
            <person name="Santos B.A.C.M."/>
            <person name="Zappacosta D."/>
            <person name="Garbus I."/>
            <person name="Selva J.P."/>
            <person name="Gallo C.A."/>
            <person name="Diaz A."/>
            <person name="Albertini E."/>
            <person name="Caccamo M."/>
            <person name="Echenique V."/>
        </authorList>
    </citation>
    <scope>NUCLEOTIDE SEQUENCE [LARGE SCALE GENOMIC DNA]</scope>
    <source>
        <strain evidence="5">cv. Victoria</strain>
        <tissue evidence="4">Leaf</tissue>
    </source>
</reference>
<name>A0A5J9TP40_9POAL</name>
<dbReference type="AlphaFoldDB" id="A0A5J9TP40"/>
<evidence type="ECO:0000256" key="2">
    <source>
        <dbReference type="ARBA" id="ARBA00022801"/>
    </source>
</evidence>
<keyword evidence="1" id="KW-0540">Nuclease</keyword>
<dbReference type="PANTHER" id="PTHR13620:SF105">
    <property type="entry name" value="OS01G0737700 PROTEIN"/>
    <property type="match status" value="1"/>
</dbReference>
<feature type="non-terminal residue" evidence="4">
    <location>
        <position position="1"/>
    </location>
</feature>
<organism evidence="4 5">
    <name type="scientific">Eragrostis curvula</name>
    <name type="common">weeping love grass</name>
    <dbReference type="NCBI Taxonomy" id="38414"/>
    <lineage>
        <taxon>Eukaryota</taxon>
        <taxon>Viridiplantae</taxon>
        <taxon>Streptophyta</taxon>
        <taxon>Embryophyta</taxon>
        <taxon>Tracheophyta</taxon>
        <taxon>Spermatophyta</taxon>
        <taxon>Magnoliopsida</taxon>
        <taxon>Liliopsida</taxon>
        <taxon>Poales</taxon>
        <taxon>Poaceae</taxon>
        <taxon>PACMAD clade</taxon>
        <taxon>Chloridoideae</taxon>
        <taxon>Eragrostideae</taxon>
        <taxon>Eragrostidinae</taxon>
        <taxon>Eragrostis</taxon>
    </lineage>
</organism>
<gene>
    <name evidence="4" type="ORF">EJB05_40691</name>
</gene>
<keyword evidence="2" id="KW-0378">Hydrolase</keyword>
<dbReference type="SMART" id="SM00474">
    <property type="entry name" value="35EXOc"/>
    <property type="match status" value="1"/>
</dbReference>
<dbReference type="GO" id="GO:0006139">
    <property type="term" value="P:nucleobase-containing compound metabolic process"/>
    <property type="evidence" value="ECO:0007669"/>
    <property type="project" value="InterPro"/>
</dbReference>
<comment type="caution">
    <text evidence="4">The sequence shown here is derived from an EMBL/GenBank/DDBJ whole genome shotgun (WGS) entry which is preliminary data.</text>
</comment>
<dbReference type="GO" id="GO:0003676">
    <property type="term" value="F:nucleic acid binding"/>
    <property type="evidence" value="ECO:0007669"/>
    <property type="project" value="InterPro"/>
</dbReference>
<dbReference type="OrthoDB" id="446462at2759"/>
<dbReference type="InterPro" id="IPR036397">
    <property type="entry name" value="RNaseH_sf"/>
</dbReference>
<evidence type="ECO:0000259" key="3">
    <source>
        <dbReference type="SMART" id="SM00474"/>
    </source>
</evidence>
<dbReference type="Pfam" id="PF01612">
    <property type="entry name" value="DNA_pol_A_exo1"/>
    <property type="match status" value="1"/>
</dbReference>
<keyword evidence="5" id="KW-1185">Reference proteome</keyword>
<dbReference type="InterPro" id="IPR012337">
    <property type="entry name" value="RNaseH-like_sf"/>
</dbReference>
<dbReference type="Proteomes" id="UP000324897">
    <property type="component" value="Unassembled WGS sequence"/>
</dbReference>
<dbReference type="GO" id="GO:0005737">
    <property type="term" value="C:cytoplasm"/>
    <property type="evidence" value="ECO:0007669"/>
    <property type="project" value="TreeGrafter"/>
</dbReference>
<dbReference type="EMBL" id="RWGY01000035">
    <property type="protein sequence ID" value="TVU13159.1"/>
    <property type="molecule type" value="Genomic_DNA"/>
</dbReference>
<dbReference type="PANTHER" id="PTHR13620">
    <property type="entry name" value="3-5 EXONUCLEASE"/>
    <property type="match status" value="1"/>
</dbReference>
<evidence type="ECO:0000256" key="1">
    <source>
        <dbReference type="ARBA" id="ARBA00022722"/>
    </source>
</evidence>
<dbReference type="GO" id="GO:0008408">
    <property type="term" value="F:3'-5' exonuclease activity"/>
    <property type="evidence" value="ECO:0007669"/>
    <property type="project" value="InterPro"/>
</dbReference>
<dbReference type="GO" id="GO:0005634">
    <property type="term" value="C:nucleus"/>
    <property type="evidence" value="ECO:0007669"/>
    <property type="project" value="TreeGrafter"/>
</dbReference>
<sequence length="322" mass="35261">MAKRKEIDDAVTITTKTVETIDDAAGMGKRIDDDPATEATTVHSAGLAAAIVGDVAGNGKRIHVDDDPATEEATTTVHPAGLAAAIVVGEAAGNKASTCESAATVDDSAAAATVDEAMATTEHVVHFNNTTIRTMVTKDYKAAADFIQEVRGDHREHLVVGLDTEWRDQYFPSEWRTRKRTALIQLCVGTRCLVYQIYQAKNVYPKILKEFLECPHCKFIGADVENDTTRLANDFGIYVRNAVDLQPIGIRMNIGSKEWKPSLERLAKELLHADMDKKKKSKLHANWDLEVLTDEHIAYAAIDAFASAELAKPMNIKVDDIV</sequence>